<dbReference type="RefSeq" id="WP_263363087.1">
    <property type="nucleotide sequence ID" value="NZ_OX336425.1"/>
</dbReference>
<evidence type="ECO:0000313" key="1">
    <source>
        <dbReference type="EMBL" id="CAI2767253.1"/>
    </source>
</evidence>
<protein>
    <submittedName>
        <fullName evidence="1">Uncharacterized protein</fullName>
    </submittedName>
</protein>
<sequence length="399" mass="45568">MKLLFFSILISLFTISSLYSQTKKEIYQFSKDISAKIEKDTVKWKYQTGATDYSISGYYKKALETWDKNGATVPTITKEDSLYLTLFHPENAKTYIVNRSKKEKVILINEAHNNARHRVFSTSILQGLYDNGFRFLGLEALSDTLVNKRKFPILESGYYTKEPQFGNLISEALKIGFTVFGYEDFDTPNLTGKDREIKQAQSIAKWINNNPDGKFLIHCGYDHIIEGTPSIKPWEKAMAGRLTEFTGINPFTIDQVRYSERGDTKLNQPYIQMINLECPAILIDSNGNTFNGGLNNLKKIDCSIIHPVTTYANKRPNWLSLSEKRKNYPVPNSKIKEFPALITAYRINEYENEGIPADVIEILANNEKGNLLLAPGKYKIVIKNKDYKITNTYLITAKK</sequence>
<accession>A0A9W4X3E6</accession>
<proteinExistence type="predicted"/>
<name>A0A9W4X3E6_9FLAO</name>
<evidence type="ECO:0000313" key="2">
    <source>
        <dbReference type="Proteomes" id="UP001152749"/>
    </source>
</evidence>
<dbReference type="AlphaFoldDB" id="A0A9W4X3E6"/>
<gene>
    <name evidence="1" type="ORF">TRV642_2376</name>
</gene>
<dbReference type="EMBL" id="OX336425">
    <property type="protein sequence ID" value="CAI2767253.1"/>
    <property type="molecule type" value="Genomic_DNA"/>
</dbReference>
<dbReference type="Proteomes" id="UP001152749">
    <property type="component" value="Chromosome"/>
</dbReference>
<dbReference type="KEGG" id="fcs:TRV642_2376"/>
<organism evidence="1 2">
    <name type="scientific">Flavobacterium collinsii</name>
    <dbReference type="NCBI Taxonomy" id="1114861"/>
    <lineage>
        <taxon>Bacteria</taxon>
        <taxon>Pseudomonadati</taxon>
        <taxon>Bacteroidota</taxon>
        <taxon>Flavobacteriia</taxon>
        <taxon>Flavobacteriales</taxon>
        <taxon>Flavobacteriaceae</taxon>
        <taxon>Flavobacterium</taxon>
    </lineage>
</organism>
<reference evidence="1" key="1">
    <citation type="submission" date="2022-09" db="EMBL/GenBank/DDBJ databases">
        <authorList>
            <person name="Duchaud E."/>
        </authorList>
    </citation>
    <scope>NUCLEOTIDE SEQUENCE</scope>
    <source>
        <strain evidence="1">TRV642</strain>
    </source>
</reference>